<dbReference type="InterPro" id="IPR012334">
    <property type="entry name" value="Pectin_lyas_fold"/>
</dbReference>
<dbReference type="PANTHER" id="PTHR31339:SF9">
    <property type="entry name" value="PLASMIN AND FIBRONECTIN-BINDING PROTEIN A"/>
    <property type="match status" value="1"/>
</dbReference>
<dbReference type="InterPro" id="IPR011050">
    <property type="entry name" value="Pectin_lyase_fold/virulence"/>
</dbReference>
<name>A0A0F9U5K1_9ZZZZ</name>
<dbReference type="PROSITE" id="PS00502">
    <property type="entry name" value="POLYGALACTURONASE"/>
    <property type="match status" value="1"/>
</dbReference>
<keyword evidence="2" id="KW-0378">Hydrolase</keyword>
<dbReference type="EMBL" id="LAZR01000838">
    <property type="protein sequence ID" value="KKN56581.1"/>
    <property type="molecule type" value="Genomic_DNA"/>
</dbReference>
<evidence type="ECO:0000256" key="1">
    <source>
        <dbReference type="ARBA" id="ARBA00008834"/>
    </source>
</evidence>
<dbReference type="Pfam" id="PF12708">
    <property type="entry name" value="Pect-lyase_RHGA_epim"/>
    <property type="match status" value="1"/>
</dbReference>
<dbReference type="SUPFAM" id="SSF51126">
    <property type="entry name" value="Pectin lyase-like"/>
    <property type="match status" value="1"/>
</dbReference>
<keyword evidence="3" id="KW-0326">Glycosidase</keyword>
<comment type="similarity">
    <text evidence="1">Belongs to the glycosyl hydrolase 28 family.</text>
</comment>
<dbReference type="Gene3D" id="2.160.20.10">
    <property type="entry name" value="Single-stranded right-handed beta-helix, Pectin lyase-like"/>
    <property type="match status" value="1"/>
</dbReference>
<evidence type="ECO:0000259" key="4">
    <source>
        <dbReference type="Pfam" id="PF12708"/>
    </source>
</evidence>
<proteinExistence type="inferred from homology"/>
<accession>A0A0F9U5K1</accession>
<dbReference type="InterPro" id="IPR006626">
    <property type="entry name" value="PbH1"/>
</dbReference>
<dbReference type="Pfam" id="PF00295">
    <property type="entry name" value="Glyco_hydro_28"/>
    <property type="match status" value="1"/>
</dbReference>
<gene>
    <name evidence="5" type="ORF">LCGC14_0570930</name>
</gene>
<dbReference type="GO" id="GO:0004650">
    <property type="term" value="F:polygalacturonase activity"/>
    <property type="evidence" value="ECO:0007669"/>
    <property type="project" value="InterPro"/>
</dbReference>
<protein>
    <recommendedName>
        <fullName evidence="4">Rhamnogalacturonase A/B/Epimerase-like pectate lyase domain-containing protein</fullName>
    </recommendedName>
</protein>
<evidence type="ECO:0000256" key="3">
    <source>
        <dbReference type="ARBA" id="ARBA00023295"/>
    </source>
</evidence>
<dbReference type="SMART" id="SM00710">
    <property type="entry name" value="PbH1"/>
    <property type="match status" value="3"/>
</dbReference>
<feature type="domain" description="Rhamnogalacturonase A/B/Epimerase-like pectate lyase" evidence="4">
    <location>
        <begin position="59"/>
        <end position="113"/>
    </location>
</feature>
<dbReference type="PANTHER" id="PTHR31339">
    <property type="entry name" value="PECTIN LYASE-RELATED"/>
    <property type="match status" value="1"/>
</dbReference>
<evidence type="ECO:0000313" key="5">
    <source>
        <dbReference type="EMBL" id="KKN56581.1"/>
    </source>
</evidence>
<reference evidence="5" key="1">
    <citation type="journal article" date="2015" name="Nature">
        <title>Complex archaea that bridge the gap between prokaryotes and eukaryotes.</title>
        <authorList>
            <person name="Spang A."/>
            <person name="Saw J.H."/>
            <person name="Jorgensen S.L."/>
            <person name="Zaremba-Niedzwiedzka K."/>
            <person name="Martijn J."/>
            <person name="Lind A.E."/>
            <person name="van Eijk R."/>
            <person name="Schleper C."/>
            <person name="Guy L."/>
            <person name="Ettema T.J."/>
        </authorList>
    </citation>
    <scope>NUCLEOTIDE SEQUENCE</scope>
</reference>
<comment type="caution">
    <text evidence="5">The sequence shown here is derived from an EMBL/GenBank/DDBJ whole genome shotgun (WGS) entry which is preliminary data.</text>
</comment>
<organism evidence="5">
    <name type="scientific">marine sediment metagenome</name>
    <dbReference type="NCBI Taxonomy" id="412755"/>
    <lineage>
        <taxon>unclassified sequences</taxon>
        <taxon>metagenomes</taxon>
        <taxon>ecological metagenomes</taxon>
    </lineage>
</organism>
<dbReference type="InterPro" id="IPR000743">
    <property type="entry name" value="Glyco_hydro_28"/>
</dbReference>
<dbReference type="InterPro" id="IPR051801">
    <property type="entry name" value="GH28_Enzymes"/>
</dbReference>
<sequence>MAQIKNSSKFTLVVVMLALLFNSCSDKVKKSPVARSSPWDKMDEIINSISEPQFPNKTFNVLDYGAVGDGKADNTVAFKKAITQCSDAGGGMVLVPKGTYATGPIHLKSNVNFHLQEGSELRFSTDPTAYPIVHTSFEGIELMNYSPLIYAYQQKNIAVTGKGILNGQASERNWWTWKGSEAYGWKVGMPSQLDSLNLPKLMEMAENGVAVSERIFGEGYFLRPNLFEPFECSTVMMQGVTIKNAPFWVIHPIKSNRVIIDGVTVDSHGPNNDGCDPEYCKDVLIKNCTFNTGDDCIAIKSGRDADGRRVGTKSENIVVQNCRMIDGHGGVVMGSEISAGVSNVFVEDCVMDSPNLERVIRIKTNSRRGGLVENVYVRNLEVGQVSECVLKINMFYGIYENQTGKFIPEVRDIHLSNIKVKNGGQFGILAKGYEASPINNITLKDVTIDKVETPYSMENVTNVDFINTRVNGDILEDVDF</sequence>
<dbReference type="GO" id="GO:0005975">
    <property type="term" value="P:carbohydrate metabolic process"/>
    <property type="evidence" value="ECO:0007669"/>
    <property type="project" value="InterPro"/>
</dbReference>
<dbReference type="InterPro" id="IPR024535">
    <property type="entry name" value="RHGA/B-epi-like_pectate_lyase"/>
</dbReference>
<evidence type="ECO:0000256" key="2">
    <source>
        <dbReference type="ARBA" id="ARBA00022801"/>
    </source>
</evidence>
<dbReference type="AlphaFoldDB" id="A0A0F9U5K1"/>